<dbReference type="AlphaFoldDB" id="A0A150XAI8"/>
<dbReference type="Proteomes" id="UP000075606">
    <property type="component" value="Unassembled WGS sequence"/>
</dbReference>
<dbReference type="FunFam" id="3.30.565.10:FF:000006">
    <property type="entry name" value="Sensor histidine kinase WalK"/>
    <property type="match status" value="1"/>
</dbReference>
<dbReference type="InterPro" id="IPR052162">
    <property type="entry name" value="Sensor_kinase/Photoreceptor"/>
</dbReference>
<keyword evidence="11" id="KW-1185">Reference proteome</keyword>
<keyword evidence="7" id="KW-0812">Transmembrane</keyword>
<dbReference type="CDD" id="cd00130">
    <property type="entry name" value="PAS"/>
    <property type="match status" value="1"/>
</dbReference>
<dbReference type="SUPFAM" id="SSF55874">
    <property type="entry name" value="ATPase domain of HSP90 chaperone/DNA topoisomerase II/histidine kinase"/>
    <property type="match status" value="1"/>
</dbReference>
<comment type="caution">
    <text evidence="10">The sequence shown here is derived from an EMBL/GenBank/DDBJ whole genome shotgun (WGS) entry which is preliminary data.</text>
</comment>
<dbReference type="PANTHER" id="PTHR43304:SF1">
    <property type="entry name" value="PAC DOMAIN-CONTAINING PROTEIN"/>
    <property type="match status" value="1"/>
</dbReference>
<dbReference type="InterPro" id="IPR036097">
    <property type="entry name" value="HisK_dim/P_sf"/>
</dbReference>
<dbReference type="Pfam" id="PF02518">
    <property type="entry name" value="HATPase_c"/>
    <property type="match status" value="1"/>
</dbReference>
<dbReference type="InterPro" id="IPR003594">
    <property type="entry name" value="HATPase_dom"/>
</dbReference>
<feature type="transmembrane region" description="Helical" evidence="7">
    <location>
        <begin position="47"/>
        <end position="67"/>
    </location>
</feature>
<keyword evidence="7" id="KW-0472">Membrane</keyword>
<dbReference type="SMART" id="SM00388">
    <property type="entry name" value="HisKA"/>
    <property type="match status" value="1"/>
</dbReference>
<dbReference type="STRING" id="333140.AWW68_07895"/>
<feature type="coiled-coil region" evidence="6">
    <location>
        <begin position="372"/>
        <end position="399"/>
    </location>
</feature>
<dbReference type="SUPFAM" id="SSF55785">
    <property type="entry name" value="PYP-like sensor domain (PAS domain)"/>
    <property type="match status" value="2"/>
</dbReference>
<dbReference type="InterPro" id="IPR035965">
    <property type="entry name" value="PAS-like_dom_sf"/>
</dbReference>
<feature type="coiled-coil region" evidence="6">
    <location>
        <begin position="237"/>
        <end position="270"/>
    </location>
</feature>
<dbReference type="InterPro" id="IPR013655">
    <property type="entry name" value="PAS_fold_3"/>
</dbReference>
<reference evidence="10 11" key="1">
    <citation type="submission" date="2016-01" db="EMBL/GenBank/DDBJ databases">
        <title>Genome sequencing of Roseivirga spongicola UST030701-084.</title>
        <authorList>
            <person name="Selvaratnam C."/>
            <person name="Thevarajoo S."/>
            <person name="Goh K.M."/>
            <person name="Ee R."/>
            <person name="Chan K.-G."/>
            <person name="Chong C.S."/>
        </authorList>
    </citation>
    <scope>NUCLEOTIDE SEQUENCE [LARGE SCALE GENOMIC DNA]</scope>
    <source>
        <strain evidence="10 11">UST030701-084</strain>
    </source>
</reference>
<name>A0A150XAI8_9BACT</name>
<evidence type="ECO:0000256" key="6">
    <source>
        <dbReference type="SAM" id="Coils"/>
    </source>
</evidence>
<protein>
    <recommendedName>
        <fullName evidence="2">histidine kinase</fullName>
        <ecNumber evidence="2">2.7.13.3</ecNumber>
    </recommendedName>
</protein>
<dbReference type="PANTHER" id="PTHR43304">
    <property type="entry name" value="PHYTOCHROME-LIKE PROTEIN CPH1"/>
    <property type="match status" value="1"/>
</dbReference>
<dbReference type="Gene3D" id="3.30.565.10">
    <property type="entry name" value="Histidine kinase-like ATPase, C-terminal domain"/>
    <property type="match status" value="1"/>
</dbReference>
<dbReference type="EC" id="2.7.13.3" evidence="2"/>
<dbReference type="InterPro" id="IPR058544">
    <property type="entry name" value="ETR1_N"/>
</dbReference>
<keyword evidence="6" id="KW-0175">Coiled coil</keyword>
<dbReference type="InterPro" id="IPR036890">
    <property type="entry name" value="HATPase_C_sf"/>
</dbReference>
<evidence type="ECO:0000256" key="1">
    <source>
        <dbReference type="ARBA" id="ARBA00000085"/>
    </source>
</evidence>
<dbReference type="SMART" id="SM00387">
    <property type="entry name" value="HATPase_c"/>
    <property type="match status" value="1"/>
</dbReference>
<dbReference type="PROSITE" id="PS50109">
    <property type="entry name" value="HIS_KIN"/>
    <property type="match status" value="1"/>
</dbReference>
<feature type="coiled-coil region" evidence="6">
    <location>
        <begin position="111"/>
        <end position="141"/>
    </location>
</feature>
<dbReference type="Gene3D" id="3.30.450.20">
    <property type="entry name" value="PAS domain"/>
    <property type="match status" value="2"/>
</dbReference>
<dbReference type="Gene3D" id="2.10.70.100">
    <property type="match status" value="1"/>
</dbReference>
<dbReference type="EMBL" id="LRPC01000012">
    <property type="protein sequence ID" value="KYG75749.1"/>
    <property type="molecule type" value="Genomic_DNA"/>
</dbReference>
<dbReference type="GO" id="GO:0000155">
    <property type="term" value="F:phosphorelay sensor kinase activity"/>
    <property type="evidence" value="ECO:0007669"/>
    <property type="project" value="InterPro"/>
</dbReference>
<gene>
    <name evidence="10" type="ORF">AWW68_07895</name>
</gene>
<evidence type="ECO:0000256" key="3">
    <source>
        <dbReference type="ARBA" id="ARBA00022553"/>
    </source>
</evidence>
<dbReference type="InterPro" id="IPR005467">
    <property type="entry name" value="His_kinase_dom"/>
</dbReference>
<keyword evidence="3" id="KW-0597">Phosphoprotein</keyword>
<dbReference type="InterPro" id="IPR000014">
    <property type="entry name" value="PAS"/>
</dbReference>
<feature type="transmembrane region" description="Helical" evidence="7">
    <location>
        <begin position="13"/>
        <end position="35"/>
    </location>
</feature>
<keyword evidence="4" id="KW-0808">Transferase</keyword>
<feature type="transmembrane region" description="Helical" evidence="7">
    <location>
        <begin position="79"/>
        <end position="99"/>
    </location>
</feature>
<evidence type="ECO:0000313" key="11">
    <source>
        <dbReference type="Proteomes" id="UP000075606"/>
    </source>
</evidence>
<dbReference type="SUPFAM" id="SSF47384">
    <property type="entry name" value="Homodimeric domain of signal transducing histidine kinase"/>
    <property type="match status" value="1"/>
</dbReference>
<dbReference type="PRINTS" id="PR00344">
    <property type="entry name" value="BCTRLSENSOR"/>
</dbReference>
<dbReference type="InterPro" id="IPR004358">
    <property type="entry name" value="Sig_transdc_His_kin-like_C"/>
</dbReference>
<evidence type="ECO:0000259" key="9">
    <source>
        <dbReference type="PROSITE" id="PS50112"/>
    </source>
</evidence>
<keyword evidence="7" id="KW-1133">Transmembrane helix</keyword>
<feature type="domain" description="Histidine kinase" evidence="8">
    <location>
        <begin position="402"/>
        <end position="616"/>
    </location>
</feature>
<feature type="domain" description="PAS" evidence="9">
    <location>
        <begin position="283"/>
        <end position="329"/>
    </location>
</feature>
<keyword evidence="5" id="KW-0418">Kinase</keyword>
<evidence type="ECO:0000256" key="2">
    <source>
        <dbReference type="ARBA" id="ARBA00012438"/>
    </source>
</evidence>
<accession>A0A150XAI8</accession>
<dbReference type="PROSITE" id="PS50112">
    <property type="entry name" value="PAS"/>
    <property type="match status" value="1"/>
</dbReference>
<dbReference type="Pfam" id="PF25487">
    <property type="entry name" value="ETR1_N"/>
    <property type="match status" value="1"/>
</dbReference>
<evidence type="ECO:0000256" key="4">
    <source>
        <dbReference type="ARBA" id="ARBA00022679"/>
    </source>
</evidence>
<evidence type="ECO:0000256" key="7">
    <source>
        <dbReference type="SAM" id="Phobius"/>
    </source>
</evidence>
<dbReference type="Pfam" id="PF00512">
    <property type="entry name" value="HisKA"/>
    <property type="match status" value="1"/>
</dbReference>
<dbReference type="InterPro" id="IPR003661">
    <property type="entry name" value="HisK_dim/P_dom"/>
</dbReference>
<proteinExistence type="predicted"/>
<dbReference type="Gene3D" id="1.10.287.130">
    <property type="match status" value="1"/>
</dbReference>
<organism evidence="10 11">
    <name type="scientific">Roseivirga spongicola</name>
    <dbReference type="NCBI Taxonomy" id="333140"/>
    <lineage>
        <taxon>Bacteria</taxon>
        <taxon>Pseudomonadati</taxon>
        <taxon>Bacteroidota</taxon>
        <taxon>Cytophagia</taxon>
        <taxon>Cytophagales</taxon>
        <taxon>Roseivirgaceae</taxon>
        <taxon>Roseivirga</taxon>
    </lineage>
</organism>
<evidence type="ECO:0000256" key="5">
    <source>
        <dbReference type="ARBA" id="ARBA00022777"/>
    </source>
</evidence>
<comment type="catalytic activity">
    <reaction evidence="1">
        <text>ATP + protein L-histidine = ADP + protein N-phospho-L-histidine.</text>
        <dbReference type="EC" id="2.7.13.3"/>
    </reaction>
</comment>
<dbReference type="CDD" id="cd00082">
    <property type="entry name" value="HisKA"/>
    <property type="match status" value="1"/>
</dbReference>
<evidence type="ECO:0000259" key="8">
    <source>
        <dbReference type="PROSITE" id="PS50109"/>
    </source>
</evidence>
<evidence type="ECO:0000313" key="10">
    <source>
        <dbReference type="EMBL" id="KYG75749.1"/>
    </source>
</evidence>
<dbReference type="Pfam" id="PF08447">
    <property type="entry name" value="PAS_3"/>
    <property type="match status" value="2"/>
</dbReference>
<sequence length="617" mass="71525">MPHGHCYFWEKDILIPIVIGDLLTFLSYMTIPILLWKFVKNREDLRFGVVFKAFAAFIFFCGIGHLIDVINIWEPYYRVSAIAKMCTGLVSLGTVLMLFKLYPKALKLPSVSRLDNINDELKRKNKELVELNEMYDDTMKAVRLGYWHLDVESNELYWSDVVYDIHEMERGCNVDVASALNFYHPDHREVISELVTNAIQNSEPFDVQLKIITASQNELWVRAIGKAELKDGKPVKLKGLFQDIDDLKRKEEQLTQNESALKEAEDLAQLGNWRWSFDRQERYWSDGRFKILGYEPGEIEPSLQVALDSVHPEDRERVEGTIKQAIEKDEDYELSYRIINQSNEVRIVKDKGVFVNLPHTKGQYYAGIVMDITDESLKEQKLQESLKALERSNRELQDFAYVASHDLQEPLRVITSYLQLIEMSYGHLLDDEGKLFIESIIKASARMKTLINDLLVLSRLETKQRDAVPVDLNKVINVVKEDLSLKIIDSNAEIKHPELPVVYGDEGRMRRLFQNFIGNSIKFRRPDVDPKIEIEWSDVGEKYQFKIKDNGIGIKEEYFERIFTIFQRLHTREEYEGTGIGLAICKKIVGKHDSTIRVESEYGKGSSFIFELNKSKG</sequence>